<accession>A0A558J5Y9</accession>
<proteinExistence type="predicted"/>
<sequence length="69" mass="8012">MAIKAYTGRLAGVLLRVAVQQLLSLPKLKNTVRYPADINLALYPEQYFDIPRLYLYARLPLQFLLAWFV</sequence>
<comment type="caution">
    <text evidence="1">The sequence shown here is derived from an EMBL/GenBank/DDBJ whole genome shotgun (WGS) entry which is preliminary data.</text>
</comment>
<evidence type="ECO:0000313" key="1">
    <source>
        <dbReference type="EMBL" id="TVU89047.1"/>
    </source>
</evidence>
<protein>
    <submittedName>
        <fullName evidence="1">Uncharacterized protein</fullName>
    </submittedName>
</protein>
<dbReference type="AlphaFoldDB" id="A0A558J5Y9"/>
<gene>
    <name evidence="1" type="ORF">FQP89_13570</name>
</gene>
<organism evidence="1 2">
    <name type="scientific">Vreelandella titanicae</name>
    <dbReference type="NCBI Taxonomy" id="664683"/>
    <lineage>
        <taxon>Bacteria</taxon>
        <taxon>Pseudomonadati</taxon>
        <taxon>Pseudomonadota</taxon>
        <taxon>Gammaproteobacteria</taxon>
        <taxon>Oceanospirillales</taxon>
        <taxon>Halomonadaceae</taxon>
        <taxon>Vreelandella</taxon>
    </lineage>
</organism>
<reference evidence="1 2" key="1">
    <citation type="submission" date="2019-07" db="EMBL/GenBank/DDBJ databases">
        <title>Diversity of Bacteria from Kongsfjorden, Arctic.</title>
        <authorList>
            <person name="Yu Y."/>
        </authorList>
    </citation>
    <scope>NUCLEOTIDE SEQUENCE [LARGE SCALE GENOMIC DNA]</scope>
    <source>
        <strain evidence="1 2">SM1922</strain>
    </source>
</reference>
<evidence type="ECO:0000313" key="2">
    <source>
        <dbReference type="Proteomes" id="UP000317288"/>
    </source>
</evidence>
<dbReference type="Proteomes" id="UP000317288">
    <property type="component" value="Unassembled WGS sequence"/>
</dbReference>
<name>A0A558J5Y9_9GAMM</name>
<dbReference type="EMBL" id="VNFE01000004">
    <property type="protein sequence ID" value="TVU89047.1"/>
    <property type="molecule type" value="Genomic_DNA"/>
</dbReference>